<evidence type="ECO:0000313" key="2">
    <source>
        <dbReference type="Proteomes" id="UP000595278"/>
    </source>
</evidence>
<dbReference type="EMBL" id="CP067393">
    <property type="protein sequence ID" value="QQP86900.1"/>
    <property type="molecule type" value="Genomic_DNA"/>
</dbReference>
<name>A0A974RY47_9GAMM</name>
<gene>
    <name evidence="1" type="ORF">JHT90_06560</name>
</gene>
<sequence>MTELKPCACGGESLLNSYFNDVFHYVECTKCGITTPRLSSKSEVIRIWNTRQPAINWQPIEELPREPMPILLHGQGRPKYLPAQILEANGEGICLIATEGGVSNFGTIKKIYTHFLELTPPNS</sequence>
<dbReference type="Proteomes" id="UP000595278">
    <property type="component" value="Chromosome"/>
</dbReference>
<proteinExistence type="predicted"/>
<accession>A0A974RY47</accession>
<keyword evidence="2" id="KW-1185">Reference proteome</keyword>
<evidence type="ECO:0000313" key="1">
    <source>
        <dbReference type="EMBL" id="QQP86900.1"/>
    </source>
</evidence>
<dbReference type="RefSeq" id="WP_201095383.1">
    <property type="nucleotide sequence ID" value="NZ_CP067393.1"/>
</dbReference>
<reference evidence="1 2" key="1">
    <citation type="submission" date="2021-01" db="EMBL/GenBank/DDBJ databases">
        <title>Entomomonas sp. F2A isolated from a house cricket (Acheta domesticus).</title>
        <authorList>
            <person name="Spergser J."/>
            <person name="Busse H.-J."/>
        </authorList>
    </citation>
    <scope>NUCLEOTIDE SEQUENCE [LARGE SCALE GENOMIC DNA]</scope>
    <source>
        <strain evidence="1 2">F2A</strain>
    </source>
</reference>
<dbReference type="AlphaFoldDB" id="A0A974RY47"/>
<dbReference type="KEGG" id="eaz:JHT90_06560"/>
<dbReference type="Pfam" id="PF14354">
    <property type="entry name" value="Lar_restr_allev"/>
    <property type="match status" value="1"/>
</dbReference>
<protein>
    <submittedName>
        <fullName evidence="1">Lar family restriction alleviation protein</fullName>
    </submittedName>
</protein>
<organism evidence="1 2">
    <name type="scientific">Entomomonas asaccharolytica</name>
    <dbReference type="NCBI Taxonomy" id="2785331"/>
    <lineage>
        <taxon>Bacteria</taxon>
        <taxon>Pseudomonadati</taxon>
        <taxon>Pseudomonadota</taxon>
        <taxon>Gammaproteobacteria</taxon>
        <taxon>Pseudomonadales</taxon>
        <taxon>Pseudomonadaceae</taxon>
        <taxon>Entomomonas</taxon>
    </lineage>
</organism>